<dbReference type="AlphaFoldDB" id="A0A418WGR0"/>
<accession>A0A418WGR0</accession>
<organism evidence="1 2">
    <name type="scientific">Oleomonas cavernae</name>
    <dbReference type="NCBI Taxonomy" id="2320859"/>
    <lineage>
        <taxon>Bacteria</taxon>
        <taxon>Pseudomonadati</taxon>
        <taxon>Pseudomonadota</taxon>
        <taxon>Alphaproteobacteria</taxon>
        <taxon>Acetobacterales</taxon>
        <taxon>Acetobacteraceae</taxon>
        <taxon>Oleomonas</taxon>
    </lineage>
</organism>
<dbReference type="EMBL" id="QYUK01000011">
    <property type="protein sequence ID" value="RJF89205.1"/>
    <property type="molecule type" value="Genomic_DNA"/>
</dbReference>
<sequence length="164" mass="18809">MTHAEFSSDRDTLVMKAPDPGCHPIEDRAMTNASVPVRIAPETLERLRHLFPEEPIPQAIAVCVDRAALLAQFEHERQQFLDRMLVAFVQRIDQHLFPLVSLFETVLRHQADNDQRLAALLNRILEKLVSAPAPDSESLRRMFLALLQEIQQLGAYLQQLQPRR</sequence>
<evidence type="ECO:0000313" key="1">
    <source>
        <dbReference type="EMBL" id="RJF89205.1"/>
    </source>
</evidence>
<dbReference type="Proteomes" id="UP000284605">
    <property type="component" value="Unassembled WGS sequence"/>
</dbReference>
<gene>
    <name evidence="1" type="ORF">D3874_21360</name>
</gene>
<keyword evidence="2" id="KW-1185">Reference proteome</keyword>
<name>A0A418WGR0_9PROT</name>
<evidence type="ECO:0000313" key="2">
    <source>
        <dbReference type="Proteomes" id="UP000284605"/>
    </source>
</evidence>
<proteinExistence type="predicted"/>
<reference evidence="1 2" key="1">
    <citation type="submission" date="2018-09" db="EMBL/GenBank/DDBJ databases">
        <authorList>
            <person name="Zhu H."/>
        </authorList>
    </citation>
    <scope>NUCLEOTIDE SEQUENCE [LARGE SCALE GENOMIC DNA]</scope>
    <source>
        <strain evidence="1 2">K1W22B-8</strain>
    </source>
</reference>
<comment type="caution">
    <text evidence="1">The sequence shown here is derived from an EMBL/GenBank/DDBJ whole genome shotgun (WGS) entry which is preliminary data.</text>
</comment>
<protein>
    <submittedName>
        <fullName evidence="1">Uncharacterized protein</fullName>
    </submittedName>
</protein>